<dbReference type="InterPro" id="IPR043129">
    <property type="entry name" value="ATPase_NBD"/>
</dbReference>
<evidence type="ECO:0000313" key="5">
    <source>
        <dbReference type="EMBL" id="SEJ58530.1"/>
    </source>
</evidence>
<dbReference type="GO" id="GO:0005536">
    <property type="term" value="F:D-glucose binding"/>
    <property type="evidence" value="ECO:0007669"/>
    <property type="project" value="InterPro"/>
</dbReference>
<dbReference type="AlphaFoldDB" id="A0A1H7A9G4"/>
<dbReference type="InterPro" id="IPR003836">
    <property type="entry name" value="Glucokinase"/>
</dbReference>
<evidence type="ECO:0000256" key="3">
    <source>
        <dbReference type="HAMAP-Rule" id="MF_00524"/>
    </source>
</evidence>
<dbReference type="PANTHER" id="PTHR47690">
    <property type="entry name" value="GLUCOKINASE"/>
    <property type="match status" value="1"/>
</dbReference>
<protein>
    <recommendedName>
        <fullName evidence="3">Glucokinase</fullName>
        <ecNumber evidence="3">2.7.1.2</ecNumber>
    </recommendedName>
    <alternativeName>
        <fullName evidence="3">Glucose kinase</fullName>
    </alternativeName>
</protein>
<dbReference type="GO" id="GO:0005829">
    <property type="term" value="C:cytosol"/>
    <property type="evidence" value="ECO:0007669"/>
    <property type="project" value="TreeGrafter"/>
</dbReference>
<comment type="subcellular location">
    <subcellularLocation>
        <location evidence="3">Cytoplasm</location>
    </subcellularLocation>
</comment>
<organism evidence="5 6">
    <name type="scientific">Pseudomonas linyingensis</name>
    <dbReference type="NCBI Taxonomy" id="915471"/>
    <lineage>
        <taxon>Bacteria</taxon>
        <taxon>Pseudomonadati</taxon>
        <taxon>Pseudomonadota</taxon>
        <taxon>Gammaproteobacteria</taxon>
        <taxon>Pseudomonadales</taxon>
        <taxon>Pseudomonadaceae</taxon>
        <taxon>Pseudomonas</taxon>
    </lineage>
</organism>
<accession>A0A1H7A9G4</accession>
<keyword evidence="3" id="KW-0963">Cytoplasm</keyword>
<keyword evidence="6" id="KW-1185">Reference proteome</keyword>
<dbReference type="EMBL" id="FNZE01000011">
    <property type="protein sequence ID" value="SEJ58530.1"/>
    <property type="molecule type" value="Genomic_DNA"/>
</dbReference>
<reference evidence="6" key="1">
    <citation type="submission" date="2016-10" db="EMBL/GenBank/DDBJ databases">
        <authorList>
            <person name="Varghese N."/>
            <person name="Submissions S."/>
        </authorList>
    </citation>
    <scope>NUCLEOTIDE SEQUENCE [LARGE SCALE GENOMIC DNA]</scope>
    <source>
        <strain evidence="6">LMG 25967</strain>
    </source>
</reference>
<comment type="similarity">
    <text evidence="3 4">Belongs to the bacterial glucokinase family.</text>
</comment>
<dbReference type="HAMAP" id="MF_00524">
    <property type="entry name" value="Glucokinase"/>
    <property type="match status" value="1"/>
</dbReference>
<dbReference type="Proteomes" id="UP000242930">
    <property type="component" value="Unassembled WGS sequence"/>
</dbReference>
<evidence type="ECO:0000256" key="1">
    <source>
        <dbReference type="ARBA" id="ARBA00022679"/>
    </source>
</evidence>
<dbReference type="Gene3D" id="3.30.420.40">
    <property type="match status" value="1"/>
</dbReference>
<dbReference type="PANTHER" id="PTHR47690:SF1">
    <property type="entry name" value="GLUCOKINASE"/>
    <property type="match status" value="1"/>
</dbReference>
<keyword evidence="3" id="KW-0547">Nucleotide-binding</keyword>
<comment type="catalytic activity">
    <reaction evidence="3">
        <text>D-glucose + ATP = D-glucose 6-phosphate + ADP + H(+)</text>
        <dbReference type="Rhea" id="RHEA:17825"/>
        <dbReference type="ChEBI" id="CHEBI:4167"/>
        <dbReference type="ChEBI" id="CHEBI:15378"/>
        <dbReference type="ChEBI" id="CHEBI:30616"/>
        <dbReference type="ChEBI" id="CHEBI:61548"/>
        <dbReference type="ChEBI" id="CHEBI:456216"/>
        <dbReference type="EC" id="2.7.1.2"/>
    </reaction>
</comment>
<dbReference type="RefSeq" id="WP_090312073.1">
    <property type="nucleotide sequence ID" value="NZ_FNZE01000011.1"/>
</dbReference>
<dbReference type="NCBIfam" id="TIGR00749">
    <property type="entry name" value="glk"/>
    <property type="match status" value="1"/>
</dbReference>
<dbReference type="InterPro" id="IPR050201">
    <property type="entry name" value="Bacterial_glucokinase"/>
</dbReference>
<dbReference type="OrthoDB" id="9800595at2"/>
<evidence type="ECO:0000256" key="4">
    <source>
        <dbReference type="RuleBase" id="RU004046"/>
    </source>
</evidence>
<sequence>MLILAADIGGTSARLLLARGTDDGWQTLRLQTLASRKHADFSSLLRAFLLSGEHPQAACIALAGPLEHQRVQLTNLPWSLDAAELAESLGLRQVELVNDFVAQAHGLPLLQPHQLCTLQTGAAPPEGVRALLGAGSGLGMALVAGTPQQPLVLRGEGGHADFAPQDEQQLALLRHLLPRHGRVSLELLLSGPGLTRLYAFLGGQSVDAPTLPSAAQISQAAAAGEVLAVATLELFARLYAAVAGNLALTALARGGVYLCGGIAPKILPFLQRQEVREAFCAKPPMRALLERIPLHVVLDEQLGLRGAAQIAVRLARQAD</sequence>
<proteinExistence type="inferred from homology"/>
<gene>
    <name evidence="3" type="primary">glk</name>
    <name evidence="5" type="ORF">SAMN05216201_111101</name>
</gene>
<evidence type="ECO:0000313" key="6">
    <source>
        <dbReference type="Proteomes" id="UP000242930"/>
    </source>
</evidence>
<dbReference type="SUPFAM" id="SSF53067">
    <property type="entry name" value="Actin-like ATPase domain"/>
    <property type="match status" value="1"/>
</dbReference>
<keyword evidence="3" id="KW-0324">Glycolysis</keyword>
<dbReference type="GO" id="GO:0005524">
    <property type="term" value="F:ATP binding"/>
    <property type="evidence" value="ECO:0007669"/>
    <property type="project" value="UniProtKB-UniRule"/>
</dbReference>
<evidence type="ECO:0000256" key="2">
    <source>
        <dbReference type="ARBA" id="ARBA00022777"/>
    </source>
</evidence>
<feature type="binding site" evidence="3">
    <location>
        <begin position="6"/>
        <end position="11"/>
    </location>
    <ligand>
        <name>ATP</name>
        <dbReference type="ChEBI" id="CHEBI:30616"/>
    </ligand>
</feature>
<dbReference type="CDD" id="cd24008">
    <property type="entry name" value="ASKHA_NBD_GLK"/>
    <property type="match status" value="1"/>
</dbReference>
<dbReference type="Pfam" id="PF02685">
    <property type="entry name" value="Glucokinase"/>
    <property type="match status" value="1"/>
</dbReference>
<keyword evidence="3" id="KW-0067">ATP-binding</keyword>
<keyword evidence="1 3" id="KW-0808">Transferase</keyword>
<dbReference type="GO" id="GO:0006096">
    <property type="term" value="P:glycolytic process"/>
    <property type="evidence" value="ECO:0007669"/>
    <property type="project" value="UniProtKB-UniRule"/>
</dbReference>
<name>A0A1H7A9G4_9PSED</name>
<dbReference type="STRING" id="915471.SAMN05216201_111101"/>
<dbReference type="GO" id="GO:0004340">
    <property type="term" value="F:glucokinase activity"/>
    <property type="evidence" value="ECO:0007669"/>
    <property type="project" value="UniProtKB-UniRule"/>
</dbReference>
<keyword evidence="2 3" id="KW-0418">Kinase</keyword>
<dbReference type="Gene3D" id="3.40.367.20">
    <property type="match status" value="1"/>
</dbReference>
<dbReference type="EC" id="2.7.1.2" evidence="3"/>